<accession>A0A6B0Y0V6</accession>
<name>A0A6B0Y0V6_9RHOB</name>
<dbReference type="EMBL" id="VXRY01000221">
    <property type="protein sequence ID" value="MXY33532.1"/>
    <property type="molecule type" value="Genomic_DNA"/>
</dbReference>
<feature type="domain" description="VapC50 C-terminal" evidence="2">
    <location>
        <begin position="132"/>
        <end position="184"/>
    </location>
</feature>
<evidence type="ECO:0000259" key="1">
    <source>
        <dbReference type="Pfam" id="PF13470"/>
    </source>
</evidence>
<dbReference type="Pfam" id="PF26343">
    <property type="entry name" value="VapC50_C"/>
    <property type="match status" value="1"/>
</dbReference>
<dbReference type="InterPro" id="IPR058652">
    <property type="entry name" value="VapC50_C"/>
</dbReference>
<feature type="domain" description="PIN" evidence="1">
    <location>
        <begin position="10"/>
        <end position="113"/>
    </location>
</feature>
<proteinExistence type="predicted"/>
<organism evidence="3">
    <name type="scientific">Boseongicola sp. SB0664_bin_43</name>
    <dbReference type="NCBI Taxonomy" id="2604844"/>
    <lineage>
        <taxon>Bacteria</taxon>
        <taxon>Pseudomonadati</taxon>
        <taxon>Pseudomonadota</taxon>
        <taxon>Alphaproteobacteria</taxon>
        <taxon>Rhodobacterales</taxon>
        <taxon>Paracoccaceae</taxon>
        <taxon>Boseongicola</taxon>
    </lineage>
</organism>
<sequence length="191" mass="20578">MKGHADRFTALIDACVLGGALRRNMILSLAEAGLFRPRWSARILDETQKAISEITKGATDGSRQRASIEAAFPESLVAGYEVFEGNLDLPDPDDNHVLAAAISSSASVIVTDNLGDFPAEVLAPHAIDAISADDFLADTIEIDPPEAILALRRMRERFENPAIDAPALVHKSEAQGLLQVATLMNEYKSLL</sequence>
<reference evidence="3" key="1">
    <citation type="submission" date="2019-09" db="EMBL/GenBank/DDBJ databases">
        <title>Characterisation of the sponge microbiome using genome-centric metagenomics.</title>
        <authorList>
            <person name="Engelberts J.P."/>
            <person name="Robbins S.J."/>
            <person name="De Goeij J.M."/>
            <person name="Aranda M."/>
            <person name="Bell S.C."/>
            <person name="Webster N.S."/>
        </authorList>
    </citation>
    <scope>NUCLEOTIDE SEQUENCE</scope>
    <source>
        <strain evidence="3">SB0664_bin_43</strain>
    </source>
</reference>
<comment type="caution">
    <text evidence="3">The sequence shown here is derived from an EMBL/GenBank/DDBJ whole genome shotgun (WGS) entry which is preliminary data.</text>
</comment>
<dbReference type="InterPro" id="IPR002716">
    <property type="entry name" value="PIN_dom"/>
</dbReference>
<evidence type="ECO:0000259" key="2">
    <source>
        <dbReference type="Pfam" id="PF26343"/>
    </source>
</evidence>
<gene>
    <name evidence="3" type="ORF">F4Y60_05470</name>
</gene>
<dbReference type="Pfam" id="PF13470">
    <property type="entry name" value="PIN_3"/>
    <property type="match status" value="1"/>
</dbReference>
<evidence type="ECO:0000313" key="3">
    <source>
        <dbReference type="EMBL" id="MXY33532.1"/>
    </source>
</evidence>
<dbReference type="AlphaFoldDB" id="A0A6B0Y0V6"/>
<protein>
    <submittedName>
        <fullName evidence="3">PIN domain-containing protein</fullName>
    </submittedName>
</protein>